<accession>A0AA38NZA0</accession>
<keyword evidence="2" id="KW-1133">Transmembrane helix</keyword>
<keyword evidence="2" id="KW-0812">Transmembrane</keyword>
<protein>
    <submittedName>
        <fullName evidence="3">Uncharacterized protein</fullName>
    </submittedName>
</protein>
<keyword evidence="4" id="KW-1185">Reference proteome</keyword>
<evidence type="ECO:0000256" key="1">
    <source>
        <dbReference type="SAM" id="MobiDB-lite"/>
    </source>
</evidence>
<evidence type="ECO:0000313" key="3">
    <source>
        <dbReference type="EMBL" id="KAJ3833275.1"/>
    </source>
</evidence>
<feature type="transmembrane region" description="Helical" evidence="2">
    <location>
        <begin position="42"/>
        <end position="60"/>
    </location>
</feature>
<feature type="transmembrane region" description="Helical" evidence="2">
    <location>
        <begin position="255"/>
        <end position="278"/>
    </location>
</feature>
<dbReference type="AlphaFoldDB" id="A0AA38NZA0"/>
<feature type="compositionally biased region" description="Basic and acidic residues" evidence="1">
    <location>
        <begin position="425"/>
        <end position="437"/>
    </location>
</feature>
<dbReference type="Proteomes" id="UP001163846">
    <property type="component" value="Unassembled WGS sequence"/>
</dbReference>
<comment type="caution">
    <text evidence="3">The sequence shown here is derived from an EMBL/GenBank/DDBJ whole genome shotgun (WGS) entry which is preliminary data.</text>
</comment>
<feature type="transmembrane region" description="Helical" evidence="2">
    <location>
        <begin position="201"/>
        <end position="223"/>
    </location>
</feature>
<keyword evidence="2" id="KW-0472">Membrane</keyword>
<evidence type="ECO:0000313" key="4">
    <source>
        <dbReference type="Proteomes" id="UP001163846"/>
    </source>
</evidence>
<organism evidence="3 4">
    <name type="scientific">Lentinula raphanica</name>
    <dbReference type="NCBI Taxonomy" id="153919"/>
    <lineage>
        <taxon>Eukaryota</taxon>
        <taxon>Fungi</taxon>
        <taxon>Dikarya</taxon>
        <taxon>Basidiomycota</taxon>
        <taxon>Agaricomycotina</taxon>
        <taxon>Agaricomycetes</taxon>
        <taxon>Agaricomycetidae</taxon>
        <taxon>Agaricales</taxon>
        <taxon>Marasmiineae</taxon>
        <taxon>Omphalotaceae</taxon>
        <taxon>Lentinula</taxon>
    </lineage>
</organism>
<reference evidence="3" key="1">
    <citation type="submission" date="2022-08" db="EMBL/GenBank/DDBJ databases">
        <authorList>
            <consortium name="DOE Joint Genome Institute"/>
            <person name="Min B."/>
            <person name="Riley R."/>
            <person name="Sierra-Patev S."/>
            <person name="Naranjo-Ortiz M."/>
            <person name="Looney B."/>
            <person name="Konkel Z."/>
            <person name="Slot J.C."/>
            <person name="Sakamoto Y."/>
            <person name="Steenwyk J.L."/>
            <person name="Rokas A."/>
            <person name="Carro J."/>
            <person name="Camarero S."/>
            <person name="Ferreira P."/>
            <person name="Molpeceres G."/>
            <person name="Ruiz-Duenas F.J."/>
            <person name="Serrano A."/>
            <person name="Henrissat B."/>
            <person name="Drula E."/>
            <person name="Hughes K.W."/>
            <person name="Mata J.L."/>
            <person name="Ishikawa N.K."/>
            <person name="Vargas-Isla R."/>
            <person name="Ushijima S."/>
            <person name="Smith C.A."/>
            <person name="Ahrendt S."/>
            <person name="Andreopoulos W."/>
            <person name="He G."/>
            <person name="Labutti K."/>
            <person name="Lipzen A."/>
            <person name="Ng V."/>
            <person name="Sandor L."/>
            <person name="Barry K."/>
            <person name="Martinez A.T."/>
            <person name="Xiao Y."/>
            <person name="Gibbons J.G."/>
            <person name="Terashima K."/>
            <person name="Hibbett D.S."/>
            <person name="Grigoriev I.V."/>
        </authorList>
    </citation>
    <scope>NUCLEOTIDE SEQUENCE</scope>
    <source>
        <strain evidence="3">TFB9207</strain>
    </source>
</reference>
<sequence length="446" mass="49604">MALDPTPIRAAIVPTQTIIVDQNLATLAQQTEPDVTALVCQTFLYGIYACIALPTVLLLLDRRPRTRPWFFLLVSTILMFLFSTICLVLEVVNTMGVLQGIKLETQGAFQPPTAWYGFRGANDRTLVQATIFSLEFILGDAIVIWRAGALWAFDRKIMLSMIIVLLGDFATTLYFIGCEGKADWWYIAGTQPKSCNVSQRAMFFLSFGTNVVATFFIALKAWYHREAFISKPPSLQSASDSSDTWKKTRLPAQKIMILFLESGFLYMLFWAACSFTYFPFVMGLESPAYFMTDIFNQTRYQVVGLYPTAIVLLVHRQRSSWDTAEVAASLLTSFRASPPSHPEKGQPGANAPMRQHQKQVSMFGLSIIDRSSITSSSEPHAIVDTISPGASSKPRPKSEPHSIEAGSFDFHNRQSLPGLEASLRTGEEMKGHERSLSDDTIAVSST</sequence>
<feature type="region of interest" description="Disordered" evidence="1">
    <location>
        <begin position="335"/>
        <end position="355"/>
    </location>
</feature>
<feature type="transmembrane region" description="Helical" evidence="2">
    <location>
        <begin position="125"/>
        <end position="145"/>
    </location>
</feature>
<evidence type="ECO:0000256" key="2">
    <source>
        <dbReference type="SAM" id="Phobius"/>
    </source>
</evidence>
<dbReference type="EMBL" id="MU806733">
    <property type="protein sequence ID" value="KAJ3833275.1"/>
    <property type="molecule type" value="Genomic_DNA"/>
</dbReference>
<feature type="transmembrane region" description="Helical" evidence="2">
    <location>
        <begin position="157"/>
        <end position="176"/>
    </location>
</feature>
<feature type="region of interest" description="Disordered" evidence="1">
    <location>
        <begin position="375"/>
        <end position="446"/>
    </location>
</feature>
<feature type="transmembrane region" description="Helical" evidence="2">
    <location>
        <begin position="69"/>
        <end position="92"/>
    </location>
</feature>
<proteinExistence type="predicted"/>
<gene>
    <name evidence="3" type="ORF">F5878DRAFT_728905</name>
</gene>
<name>A0AA38NZA0_9AGAR</name>